<reference evidence="1 4" key="2">
    <citation type="submission" date="2020-01" db="EMBL/GenBank/DDBJ databases">
        <title>Insect and environment-associated Actinomycetes.</title>
        <authorList>
            <person name="Currrie C."/>
            <person name="Chevrette M."/>
            <person name="Carlson C."/>
            <person name="Stubbendieck R."/>
            <person name="Wendt-Pienkowski E."/>
        </authorList>
    </citation>
    <scope>NUCLEOTIDE SEQUENCE [LARGE SCALE GENOMIC DNA]</scope>
    <source>
        <strain evidence="1 4">SID8386</strain>
    </source>
</reference>
<dbReference type="GO" id="GO:0032259">
    <property type="term" value="P:methylation"/>
    <property type="evidence" value="ECO:0007669"/>
    <property type="project" value="UniProtKB-KW"/>
</dbReference>
<gene>
    <name evidence="1" type="ORF">G3I59_10245</name>
    <name evidence="2" type="ORF">SAMN05421854_102131</name>
</gene>
<name>A0A1I5HXW3_9PSEU</name>
<dbReference type="GO" id="GO:0008168">
    <property type="term" value="F:methyltransferase activity"/>
    <property type="evidence" value="ECO:0007669"/>
    <property type="project" value="UniProtKB-KW"/>
</dbReference>
<dbReference type="InterPro" id="IPR006764">
    <property type="entry name" value="SAM_dep_MeTrfase_SAV2177_type"/>
</dbReference>
<sequence length="281" mass="31182">MTDAVNAPPGVNPNESSVARVYDYLLGGKDNYEIDRRVAEEVSRVMPDIAETARVNRHLLTRICRFLAYHAGVRQYIDCGSGMPTAENVHQIVQRADPAAKVVYVDYDPVVASHGRALLDENEFTEYIQADFFDPPSILDHPTVDEHLDWNQPIAVLFLLALHHQTGDRELAGKVTKEFIDRLPSGSYVAISHLLDAHDGSEDAETVQSIIESVHNGSMKDISSRTRAEIKDLFHGLELIPSGPNRPAEVVPVIEWWPDGPLLDEPTIAQRIVAVGVARKP</sequence>
<evidence type="ECO:0000313" key="4">
    <source>
        <dbReference type="Proteomes" id="UP000470404"/>
    </source>
</evidence>
<dbReference type="Gene3D" id="3.40.50.150">
    <property type="entry name" value="Vaccinia Virus protein VP39"/>
    <property type="match status" value="1"/>
</dbReference>
<keyword evidence="2" id="KW-0808">Transferase</keyword>
<proteinExistence type="predicted"/>
<dbReference type="Proteomes" id="UP000470404">
    <property type="component" value="Unassembled WGS sequence"/>
</dbReference>
<dbReference type="InterPro" id="IPR029063">
    <property type="entry name" value="SAM-dependent_MTases_sf"/>
</dbReference>
<evidence type="ECO:0000313" key="3">
    <source>
        <dbReference type="Proteomes" id="UP000199137"/>
    </source>
</evidence>
<dbReference type="Pfam" id="PF04672">
    <property type="entry name" value="Methyltransf_19"/>
    <property type="match status" value="1"/>
</dbReference>
<organism evidence="2 3">
    <name type="scientific">Amycolatopsis rubida</name>
    <dbReference type="NCBI Taxonomy" id="112413"/>
    <lineage>
        <taxon>Bacteria</taxon>
        <taxon>Bacillati</taxon>
        <taxon>Actinomycetota</taxon>
        <taxon>Actinomycetes</taxon>
        <taxon>Pseudonocardiales</taxon>
        <taxon>Pseudonocardiaceae</taxon>
        <taxon>Amycolatopsis</taxon>
    </lineage>
</organism>
<keyword evidence="4" id="KW-1185">Reference proteome</keyword>
<keyword evidence="2" id="KW-0489">Methyltransferase</keyword>
<accession>A0A1I5HXW3</accession>
<dbReference type="RefSeq" id="WP_093572870.1">
    <property type="nucleotide sequence ID" value="NZ_FOWC01000002.1"/>
</dbReference>
<evidence type="ECO:0000313" key="2">
    <source>
        <dbReference type="EMBL" id="SFO52766.1"/>
    </source>
</evidence>
<dbReference type="PIRSF" id="PIRSF017393">
    <property type="entry name" value="MTase_SAV2177"/>
    <property type="match status" value="1"/>
</dbReference>
<dbReference type="Proteomes" id="UP000199137">
    <property type="component" value="Unassembled WGS sequence"/>
</dbReference>
<protein>
    <submittedName>
        <fullName evidence="2">S-adenosyl methyltransferase</fullName>
    </submittedName>
</protein>
<dbReference type="AlphaFoldDB" id="A0A1I5HXW3"/>
<reference evidence="2 3" key="1">
    <citation type="submission" date="2016-10" db="EMBL/GenBank/DDBJ databases">
        <authorList>
            <person name="de Groot N.N."/>
        </authorList>
    </citation>
    <scope>NUCLEOTIDE SEQUENCE [LARGE SCALE GENOMIC DNA]</scope>
    <source>
        <strain evidence="2 3">DSM 44637</strain>
    </source>
</reference>
<dbReference type="EMBL" id="FOWC01000002">
    <property type="protein sequence ID" value="SFO52766.1"/>
    <property type="molecule type" value="Genomic_DNA"/>
</dbReference>
<evidence type="ECO:0000313" key="1">
    <source>
        <dbReference type="EMBL" id="NEC55957.1"/>
    </source>
</evidence>
<dbReference type="EMBL" id="JAAGNC010000061">
    <property type="protein sequence ID" value="NEC55957.1"/>
    <property type="molecule type" value="Genomic_DNA"/>
</dbReference>
<dbReference type="SUPFAM" id="SSF53335">
    <property type="entry name" value="S-adenosyl-L-methionine-dependent methyltransferases"/>
    <property type="match status" value="1"/>
</dbReference>
<dbReference type="STRING" id="112413.SAMN05421854_102131"/>
<dbReference type="OrthoDB" id="5175904at2"/>